<evidence type="ECO:0000259" key="1">
    <source>
        <dbReference type="Pfam" id="PF03358"/>
    </source>
</evidence>
<comment type="caution">
    <text evidence="2">The sequence shown here is derived from an EMBL/GenBank/DDBJ whole genome shotgun (WGS) entry which is preliminary data.</text>
</comment>
<accession>A0A2P8AE35</accession>
<dbReference type="AlphaFoldDB" id="A0A2P8AE35"/>
<dbReference type="InterPro" id="IPR050712">
    <property type="entry name" value="NAD(P)H-dep_reductase"/>
</dbReference>
<dbReference type="OrthoDB" id="68575at2759"/>
<dbReference type="InterPro" id="IPR029039">
    <property type="entry name" value="Flavoprotein-like_sf"/>
</dbReference>
<dbReference type="InterPro" id="IPR005025">
    <property type="entry name" value="FMN_Rdtase-like_dom"/>
</dbReference>
<evidence type="ECO:0000313" key="3">
    <source>
        <dbReference type="Proteomes" id="UP000243723"/>
    </source>
</evidence>
<reference evidence="2 3" key="1">
    <citation type="submission" date="2017-05" db="EMBL/GenBank/DDBJ databases">
        <title>Draft genome sequence of Elsinoe australis.</title>
        <authorList>
            <person name="Cheng Q."/>
        </authorList>
    </citation>
    <scope>NUCLEOTIDE SEQUENCE [LARGE SCALE GENOMIC DNA]</scope>
    <source>
        <strain evidence="2 3">NL1</strain>
    </source>
</reference>
<evidence type="ECO:0000313" key="2">
    <source>
        <dbReference type="EMBL" id="PSK58733.1"/>
    </source>
</evidence>
<dbReference type="STRING" id="40998.A0A2P8AE35"/>
<gene>
    <name evidence="2" type="ORF">B9Z65_6748</name>
</gene>
<dbReference type="EMBL" id="NHZQ01000016">
    <property type="protein sequence ID" value="PSK58733.1"/>
    <property type="molecule type" value="Genomic_DNA"/>
</dbReference>
<dbReference type="GO" id="GO:0016491">
    <property type="term" value="F:oxidoreductase activity"/>
    <property type="evidence" value="ECO:0007669"/>
    <property type="project" value="InterPro"/>
</dbReference>
<protein>
    <submittedName>
        <fullName evidence="2">Protoporphyrinogen oxidase</fullName>
    </submittedName>
</protein>
<dbReference type="GO" id="GO:0005829">
    <property type="term" value="C:cytosol"/>
    <property type="evidence" value="ECO:0007669"/>
    <property type="project" value="TreeGrafter"/>
</dbReference>
<organism evidence="2 3">
    <name type="scientific">Elsinoe australis</name>
    <dbReference type="NCBI Taxonomy" id="40998"/>
    <lineage>
        <taxon>Eukaryota</taxon>
        <taxon>Fungi</taxon>
        <taxon>Dikarya</taxon>
        <taxon>Ascomycota</taxon>
        <taxon>Pezizomycotina</taxon>
        <taxon>Dothideomycetes</taxon>
        <taxon>Dothideomycetidae</taxon>
        <taxon>Myriangiales</taxon>
        <taxon>Elsinoaceae</taxon>
        <taxon>Elsinoe</taxon>
    </lineage>
</organism>
<dbReference type="SUPFAM" id="SSF52218">
    <property type="entry name" value="Flavoproteins"/>
    <property type="match status" value="1"/>
</dbReference>
<dbReference type="GO" id="GO:0010181">
    <property type="term" value="F:FMN binding"/>
    <property type="evidence" value="ECO:0007669"/>
    <property type="project" value="TreeGrafter"/>
</dbReference>
<feature type="domain" description="NADPH-dependent FMN reductase-like" evidence="1">
    <location>
        <begin position="13"/>
        <end position="161"/>
    </location>
</feature>
<keyword evidence="3" id="KW-1185">Reference proteome</keyword>
<dbReference type="PANTHER" id="PTHR30543:SF21">
    <property type="entry name" value="NAD(P)H-DEPENDENT FMN REDUCTASE LOT6"/>
    <property type="match status" value="1"/>
</dbReference>
<dbReference type="PANTHER" id="PTHR30543">
    <property type="entry name" value="CHROMATE REDUCTASE"/>
    <property type="match status" value="1"/>
</dbReference>
<dbReference type="Proteomes" id="UP000243723">
    <property type="component" value="Unassembled WGS sequence"/>
</dbReference>
<proteinExistence type="predicted"/>
<dbReference type="Pfam" id="PF03358">
    <property type="entry name" value="FMN_red"/>
    <property type="match status" value="1"/>
</dbReference>
<dbReference type="Gene3D" id="3.40.50.360">
    <property type="match status" value="1"/>
</dbReference>
<name>A0A2P8AE35_9PEZI</name>
<sequence>MPSAKDTTSQAQRIGVMVCSTRKPRACPQIADFIINTIKATVNGTENDLKPTLHLIDLDNWNLPMFNESGVPSQIRDPAQYDHDHTRAWSTEISSYDAFIFVTPQYNWGYPAVLKNAIDYLFNEWKGKPALIVTYGGHGGDKCGAQLRQVLMGLDMVCTSHNVELTFPGRQTTIKAARGHDLQLDGTTEDGLWGGAERKRITELYEELLGLLPAKV</sequence>